<evidence type="ECO:0000256" key="1">
    <source>
        <dbReference type="ARBA" id="ARBA00022801"/>
    </source>
</evidence>
<dbReference type="SUPFAM" id="SSF53474">
    <property type="entry name" value="alpha/beta-Hydrolases"/>
    <property type="match status" value="1"/>
</dbReference>
<name>A0A439CRV4_9PEZI</name>
<proteinExistence type="predicted"/>
<protein>
    <recommendedName>
        <fullName evidence="2">AB hydrolase-1 domain-containing protein</fullName>
    </recommendedName>
</protein>
<dbReference type="EMBL" id="RYZI01000502">
    <property type="protein sequence ID" value="RWA04908.1"/>
    <property type="molecule type" value="Genomic_DNA"/>
</dbReference>
<comment type="caution">
    <text evidence="3">The sequence shown here is derived from an EMBL/GenBank/DDBJ whole genome shotgun (WGS) entry which is preliminary data.</text>
</comment>
<sequence>MAGSVRPRNSSTNTVSVGDGAVLHYETIGQPSPSRPSLLFHHYYGGSPATFRHVLSQPSIEPFHKVLYHARGWFPSTGPPEPDAYSIAALSSDLSAVISETGIANHEAGFILVGHSMGGRAAQHYATTNASPALKGLILVAPAPLAGVDFPPDAKAQQRAVYQSADGVRFVLDNDSMRGNEAATAAWADYASAENHGDLEEKIQAPVLVLRGDKDFERDLVGELGAKLGWAQKTVGDCGHLIPLERPERLADEILQFIRTVS</sequence>
<dbReference type="GO" id="GO:0016787">
    <property type="term" value="F:hydrolase activity"/>
    <property type="evidence" value="ECO:0007669"/>
    <property type="project" value="UniProtKB-KW"/>
</dbReference>
<reference evidence="3 4" key="1">
    <citation type="submission" date="2018-12" db="EMBL/GenBank/DDBJ databases">
        <title>Draft genome sequence of Xylaria grammica IHI A82.</title>
        <authorList>
            <person name="Buettner E."/>
            <person name="Kellner H."/>
        </authorList>
    </citation>
    <scope>NUCLEOTIDE SEQUENCE [LARGE SCALE GENOMIC DNA]</scope>
    <source>
        <strain evidence="3 4">IHI A82</strain>
    </source>
</reference>
<organism evidence="3 4">
    <name type="scientific">Xylaria grammica</name>
    <dbReference type="NCBI Taxonomy" id="363999"/>
    <lineage>
        <taxon>Eukaryota</taxon>
        <taxon>Fungi</taxon>
        <taxon>Dikarya</taxon>
        <taxon>Ascomycota</taxon>
        <taxon>Pezizomycotina</taxon>
        <taxon>Sordariomycetes</taxon>
        <taxon>Xylariomycetidae</taxon>
        <taxon>Xylariales</taxon>
        <taxon>Xylariaceae</taxon>
        <taxon>Xylaria</taxon>
    </lineage>
</organism>
<dbReference type="Gene3D" id="3.40.50.1820">
    <property type="entry name" value="alpha/beta hydrolase"/>
    <property type="match status" value="1"/>
</dbReference>
<dbReference type="Proteomes" id="UP000286045">
    <property type="component" value="Unassembled WGS sequence"/>
</dbReference>
<evidence type="ECO:0000313" key="4">
    <source>
        <dbReference type="Proteomes" id="UP000286045"/>
    </source>
</evidence>
<dbReference type="PANTHER" id="PTHR43798">
    <property type="entry name" value="MONOACYLGLYCEROL LIPASE"/>
    <property type="match status" value="1"/>
</dbReference>
<evidence type="ECO:0000259" key="2">
    <source>
        <dbReference type="Pfam" id="PF12697"/>
    </source>
</evidence>
<accession>A0A439CRV4</accession>
<keyword evidence="4" id="KW-1185">Reference proteome</keyword>
<dbReference type="PANTHER" id="PTHR43798:SF31">
    <property type="entry name" value="AB HYDROLASE SUPERFAMILY PROTEIN YCLE"/>
    <property type="match status" value="1"/>
</dbReference>
<feature type="domain" description="AB hydrolase-1" evidence="2">
    <location>
        <begin position="68"/>
        <end position="252"/>
    </location>
</feature>
<evidence type="ECO:0000313" key="3">
    <source>
        <dbReference type="EMBL" id="RWA04908.1"/>
    </source>
</evidence>
<dbReference type="AlphaFoldDB" id="A0A439CRV4"/>
<keyword evidence="1" id="KW-0378">Hydrolase</keyword>
<dbReference type="GO" id="GO:0016020">
    <property type="term" value="C:membrane"/>
    <property type="evidence" value="ECO:0007669"/>
    <property type="project" value="TreeGrafter"/>
</dbReference>
<gene>
    <name evidence="3" type="ORF">EKO27_g10197</name>
</gene>
<dbReference type="STRING" id="363999.A0A439CRV4"/>
<dbReference type="InterPro" id="IPR029058">
    <property type="entry name" value="AB_hydrolase_fold"/>
</dbReference>
<dbReference type="InterPro" id="IPR000073">
    <property type="entry name" value="AB_hydrolase_1"/>
</dbReference>
<dbReference type="InterPro" id="IPR050266">
    <property type="entry name" value="AB_hydrolase_sf"/>
</dbReference>
<dbReference type="Pfam" id="PF12697">
    <property type="entry name" value="Abhydrolase_6"/>
    <property type="match status" value="1"/>
</dbReference>